<evidence type="ECO:0000313" key="6">
    <source>
        <dbReference type="Proteomes" id="UP001161391"/>
    </source>
</evidence>
<dbReference type="SMART" id="SM00563">
    <property type="entry name" value="PlsC"/>
    <property type="match status" value="1"/>
</dbReference>
<dbReference type="GO" id="GO:0016746">
    <property type="term" value="F:acyltransferase activity"/>
    <property type="evidence" value="ECO:0007669"/>
    <property type="project" value="UniProtKB-KW"/>
</dbReference>
<dbReference type="RefSeq" id="WP_284392265.1">
    <property type="nucleotide sequence ID" value="NZ_BSNK01000002.1"/>
</dbReference>
<sequence>MDPYPHLAPTSLVKPEYRIGNRFTRWIGRNLLSILGWKTLGDPPDMPKVVIIAAPHTSNWDLIIALSAMLAYGMPIYFMMKKEAFFWPLGLLWKKMGGIPISRKSKNDVTGQMADRFAEEDTLWIAITPEGTRSSVPGYRKGYLRIAQAANVPVYLFGVDARHKIVIFDKVLETTGDIDADAEAHRAYVSAHYNGIKPRNG</sequence>
<reference evidence="5" key="2">
    <citation type="submission" date="2023-01" db="EMBL/GenBank/DDBJ databases">
        <title>Draft genome sequence of Algimonas ampicilliniresistens strain NBRC 108219.</title>
        <authorList>
            <person name="Sun Q."/>
            <person name="Mori K."/>
        </authorList>
    </citation>
    <scope>NUCLEOTIDE SEQUENCE</scope>
    <source>
        <strain evidence="5">NBRC 108219</strain>
    </source>
</reference>
<dbReference type="Proteomes" id="UP001161391">
    <property type="component" value="Unassembled WGS sequence"/>
</dbReference>
<proteinExistence type="predicted"/>
<feature type="domain" description="Phospholipid/glycerol acyltransferase" evidence="4">
    <location>
        <begin position="50"/>
        <end position="162"/>
    </location>
</feature>
<dbReference type="PANTHER" id="PTHR10434">
    <property type="entry name" value="1-ACYL-SN-GLYCEROL-3-PHOSPHATE ACYLTRANSFERASE"/>
    <property type="match status" value="1"/>
</dbReference>
<evidence type="ECO:0000256" key="3">
    <source>
        <dbReference type="ARBA" id="ARBA00023315"/>
    </source>
</evidence>
<evidence type="ECO:0000259" key="4">
    <source>
        <dbReference type="SMART" id="SM00563"/>
    </source>
</evidence>
<evidence type="ECO:0000313" key="5">
    <source>
        <dbReference type="EMBL" id="GLQ25098.1"/>
    </source>
</evidence>
<protein>
    <submittedName>
        <fullName evidence="5">Acyltransferase</fullName>
    </submittedName>
</protein>
<gene>
    <name evidence="5" type="ORF">GCM10007853_29720</name>
</gene>
<dbReference type="EMBL" id="BSNK01000002">
    <property type="protein sequence ID" value="GLQ25098.1"/>
    <property type="molecule type" value="Genomic_DNA"/>
</dbReference>
<keyword evidence="2" id="KW-0808">Transferase</keyword>
<dbReference type="PANTHER" id="PTHR10434:SF9">
    <property type="entry name" value="PHOSPHOLIPID_GLYCEROL ACYLTRANSFERASE DOMAIN-CONTAINING PROTEIN"/>
    <property type="match status" value="1"/>
</dbReference>
<dbReference type="InterPro" id="IPR002123">
    <property type="entry name" value="Plipid/glycerol_acylTrfase"/>
</dbReference>
<comment type="pathway">
    <text evidence="1">Lipid metabolism.</text>
</comment>
<keyword evidence="6" id="KW-1185">Reference proteome</keyword>
<dbReference type="SUPFAM" id="SSF69593">
    <property type="entry name" value="Glycerol-3-phosphate (1)-acyltransferase"/>
    <property type="match status" value="1"/>
</dbReference>
<organism evidence="5 6">
    <name type="scientific">Algimonas ampicilliniresistens</name>
    <dbReference type="NCBI Taxonomy" id="1298735"/>
    <lineage>
        <taxon>Bacteria</taxon>
        <taxon>Pseudomonadati</taxon>
        <taxon>Pseudomonadota</taxon>
        <taxon>Alphaproteobacteria</taxon>
        <taxon>Maricaulales</taxon>
        <taxon>Robiginitomaculaceae</taxon>
        <taxon>Algimonas</taxon>
    </lineage>
</organism>
<evidence type="ECO:0000256" key="1">
    <source>
        <dbReference type="ARBA" id="ARBA00005189"/>
    </source>
</evidence>
<name>A0ABQ5VC69_9PROT</name>
<reference evidence="5" key="1">
    <citation type="journal article" date="2014" name="Int. J. Syst. Evol. Microbiol.">
        <title>Complete genome of a new Firmicutes species belonging to the dominant human colonic microbiota ('Ruminococcus bicirculans') reveals two chromosomes and a selective capacity to utilize plant glucans.</title>
        <authorList>
            <consortium name="NISC Comparative Sequencing Program"/>
            <person name="Wegmann U."/>
            <person name="Louis P."/>
            <person name="Goesmann A."/>
            <person name="Henrissat B."/>
            <person name="Duncan S.H."/>
            <person name="Flint H.J."/>
        </authorList>
    </citation>
    <scope>NUCLEOTIDE SEQUENCE</scope>
    <source>
        <strain evidence="5">NBRC 108219</strain>
    </source>
</reference>
<dbReference type="Pfam" id="PF01553">
    <property type="entry name" value="Acyltransferase"/>
    <property type="match status" value="1"/>
</dbReference>
<keyword evidence="3 5" id="KW-0012">Acyltransferase</keyword>
<evidence type="ECO:0000256" key="2">
    <source>
        <dbReference type="ARBA" id="ARBA00022679"/>
    </source>
</evidence>
<accession>A0ABQ5VC69</accession>
<comment type="caution">
    <text evidence="5">The sequence shown here is derived from an EMBL/GenBank/DDBJ whole genome shotgun (WGS) entry which is preliminary data.</text>
</comment>